<dbReference type="EMBL" id="LKAJ01000011">
    <property type="protein sequence ID" value="KRG20534.1"/>
    <property type="molecule type" value="Genomic_DNA"/>
</dbReference>
<reference evidence="3" key="2">
    <citation type="journal article" date="2016" name="Genome Announc.">
        <title>Draft Genome Sequences of Two Novel Amoeba-Resistant Intranuclear Bacteria, 'Candidatus Berkiella cookevillensis' and 'Candidatus Berkiella aquae'.</title>
        <authorList>
            <person name="Mehari Y.T."/>
            <person name="Arivett B.A."/>
            <person name="Farone A.L."/>
            <person name="Gunderson J.H."/>
            <person name="Farone M.B."/>
        </authorList>
    </citation>
    <scope>NUCLEOTIDE SEQUENCE</scope>
    <source>
        <strain evidence="3">HT99</strain>
    </source>
</reference>
<dbReference type="AlphaFoldDB" id="A0A0Q9YIR9"/>
<name>A0A0Q9YIR9_9GAMM</name>
<reference evidence="3" key="3">
    <citation type="submission" date="2021-06" db="EMBL/GenBank/DDBJ databases">
        <title>Genomic Description and Analysis of Intracellular Bacteria, Candidatus Berkiella cookevillensis and Candidatus Berkiella aquae.</title>
        <authorList>
            <person name="Kidane D.T."/>
            <person name="Mehari Y.T."/>
            <person name="Rice F.C."/>
            <person name="Arivett B.A."/>
            <person name="Farone A.L."/>
            <person name="Berk S.G."/>
            <person name="Farone M.B."/>
        </authorList>
    </citation>
    <scope>NUCLEOTIDE SEQUENCE</scope>
    <source>
        <strain evidence="3">HT99</strain>
    </source>
</reference>
<protein>
    <submittedName>
        <fullName evidence="3">HNH/ENDO VII family nuclease</fullName>
    </submittedName>
</protein>
<evidence type="ECO:0000313" key="2">
    <source>
        <dbReference type="EMBL" id="KRG20534.1"/>
    </source>
</evidence>
<organism evidence="2">
    <name type="scientific">Candidatus Berkiella aquae</name>
    <dbReference type="NCBI Taxonomy" id="295108"/>
    <lineage>
        <taxon>Bacteria</taxon>
        <taxon>Pseudomonadati</taxon>
        <taxon>Pseudomonadota</taxon>
        <taxon>Gammaproteobacteria</taxon>
        <taxon>Candidatus Berkiellales</taxon>
        <taxon>Candidatus Berkiellaceae</taxon>
        <taxon>Candidatus Berkiella</taxon>
    </lineage>
</organism>
<proteinExistence type="predicted"/>
<feature type="domain" description="LHH" evidence="1">
    <location>
        <begin position="105"/>
        <end position="180"/>
    </location>
</feature>
<dbReference type="EMBL" id="LKAJ02000001">
    <property type="protein sequence ID" value="MCS5712173.1"/>
    <property type="molecule type" value="Genomic_DNA"/>
</dbReference>
<dbReference type="OrthoDB" id="6043530at2"/>
<evidence type="ECO:0000313" key="4">
    <source>
        <dbReference type="Proteomes" id="UP000051497"/>
    </source>
</evidence>
<accession>A0A0Q9YIR9</accession>
<gene>
    <name evidence="3" type="ORF">HT99x_012080</name>
    <name evidence="2" type="ORF">HT99x_02465</name>
</gene>
<dbReference type="Pfam" id="PF14411">
    <property type="entry name" value="LHH"/>
    <property type="match status" value="1"/>
</dbReference>
<dbReference type="STRING" id="295108.HT99x_02465"/>
<comment type="caution">
    <text evidence="2">The sequence shown here is derived from an EMBL/GenBank/DDBJ whole genome shotgun (WGS) entry which is preliminary data.</text>
</comment>
<keyword evidence="4" id="KW-1185">Reference proteome</keyword>
<dbReference type="Proteomes" id="UP000051497">
    <property type="component" value="Unassembled WGS sequence"/>
</dbReference>
<evidence type="ECO:0000259" key="1">
    <source>
        <dbReference type="Pfam" id="PF14411"/>
    </source>
</evidence>
<evidence type="ECO:0000313" key="3">
    <source>
        <dbReference type="EMBL" id="MCS5712173.1"/>
    </source>
</evidence>
<dbReference type="InterPro" id="IPR026834">
    <property type="entry name" value="LHH"/>
</dbReference>
<dbReference type="RefSeq" id="WP_083482945.1">
    <property type="nucleotide sequence ID" value="NZ_LKAJ02000001.1"/>
</dbReference>
<sequence length="194" mass="23271">MLVLFCSRVSRASKIDLCQAMQSLSITQQPSSTVPRRWFHSTNTLFKDTHHLDSNGYIKQVYLEQRKQFLQKHHLLQDCIEFKNHIVYQNLHLYDFAQVDLHGKTNLQRMQQGFCPITLDAEDYLTIHHFDQTHDGDWIILPHRFHEQYDRELHSHIRVKNGVIRHVFAKERQAYWRFIADMLEKKATLHTHKL</sequence>
<reference evidence="2" key="1">
    <citation type="submission" date="2015-09" db="EMBL/GenBank/DDBJ databases">
        <title>Draft Genome Sequences of Two Novel Amoeba-resistant Intranuclear Bacteria, Candidatus Berkiella cookevillensis and Candidatus Berkiella aquae.</title>
        <authorList>
            <person name="Mehari Y.T."/>
            <person name="Arivett B.A."/>
            <person name="Farone A.L."/>
            <person name="Gunderson J.H."/>
            <person name="Farone M.B."/>
        </authorList>
    </citation>
    <scope>NUCLEOTIDE SEQUENCE [LARGE SCALE GENOMIC DNA]</scope>
    <source>
        <strain evidence="2">HT99</strain>
    </source>
</reference>